<dbReference type="Proteomes" id="UP000825890">
    <property type="component" value="Unassembled WGS sequence"/>
</dbReference>
<evidence type="ECO:0000256" key="6">
    <source>
        <dbReference type="SAM" id="Coils"/>
    </source>
</evidence>
<dbReference type="GO" id="GO:0005524">
    <property type="term" value="F:ATP binding"/>
    <property type="evidence" value="ECO:0007669"/>
    <property type="project" value="UniProtKB-KW"/>
</dbReference>
<feature type="compositionally biased region" description="Basic and acidic residues" evidence="7">
    <location>
        <begin position="551"/>
        <end position="576"/>
    </location>
</feature>
<dbReference type="GO" id="GO:0005874">
    <property type="term" value="C:microtubule"/>
    <property type="evidence" value="ECO:0007669"/>
    <property type="project" value="UniProtKB-KW"/>
</dbReference>
<dbReference type="EMBL" id="BOLY01000004">
    <property type="protein sequence ID" value="GIZ43075.1"/>
    <property type="molecule type" value="Genomic_DNA"/>
</dbReference>
<keyword evidence="4 6" id="KW-0175">Coiled coil</keyword>
<feature type="region of interest" description="Disordered" evidence="7">
    <location>
        <begin position="540"/>
        <end position="802"/>
    </location>
</feature>
<evidence type="ECO:0000256" key="7">
    <source>
        <dbReference type="SAM" id="MobiDB-lite"/>
    </source>
</evidence>
<feature type="compositionally biased region" description="Basic residues" evidence="7">
    <location>
        <begin position="577"/>
        <end position="588"/>
    </location>
</feature>
<organism evidence="8 9">
    <name type="scientific">Cercospora kikuchii</name>
    <dbReference type="NCBI Taxonomy" id="84275"/>
    <lineage>
        <taxon>Eukaryota</taxon>
        <taxon>Fungi</taxon>
        <taxon>Dikarya</taxon>
        <taxon>Ascomycota</taxon>
        <taxon>Pezizomycotina</taxon>
        <taxon>Dothideomycetes</taxon>
        <taxon>Dothideomycetidae</taxon>
        <taxon>Mycosphaerellales</taxon>
        <taxon>Mycosphaerellaceae</taxon>
        <taxon>Cercospora</taxon>
    </lineage>
</organism>
<keyword evidence="3" id="KW-0067">ATP-binding</keyword>
<dbReference type="Pfam" id="PF12520">
    <property type="entry name" value="DUF3723"/>
    <property type="match status" value="2"/>
</dbReference>
<feature type="coiled-coil region" evidence="6">
    <location>
        <begin position="372"/>
        <end position="450"/>
    </location>
</feature>
<evidence type="ECO:0000256" key="3">
    <source>
        <dbReference type="ARBA" id="ARBA00022840"/>
    </source>
</evidence>
<dbReference type="GeneID" id="68291892"/>
<evidence type="ECO:0000313" key="9">
    <source>
        <dbReference type="Proteomes" id="UP000825890"/>
    </source>
</evidence>
<feature type="compositionally biased region" description="Basic and acidic residues" evidence="7">
    <location>
        <begin position="757"/>
        <end position="768"/>
    </location>
</feature>
<dbReference type="AlphaFoldDB" id="A0A9P3CNT8"/>
<keyword evidence="9" id="KW-1185">Reference proteome</keyword>
<sequence>MRRLLRADVIQELCCYIERIRSLWASIMGSDVDSGTLDIKTVKLLELQCPRDSVHDARRIRQWMKEQAIFPTIHNQDTRDRLLTRILESPRILTLRSFTEDTIYLQSCHTALQHLLPDRGAMEKSFRIAFYDRFSLHKKYFLANFVELCLRGMRYFSDLGDLPCSHLRRDKGHPRPPRAQIVPGRVQELAFDAYRLGFRSDQILRIMEACPTPPTLDHPSPEPPELSSDWMDTPIRARCNRPSQLSLDRDRKHLFLHAIFEASQPQPKMYITTFYVLQDIVRSFWGPSAPPYSHEEDRFQEVEAREYFEHRAANLSELSNQTSPDGPEEPHDQAPQTIDDTLEQDFDDLFPRAHRNDEEAQRIQAETGAAQNQTHLHELQRLQEQVQDRDRKLVEMEAKLHELPALEEFRRNAAEARALSQIVEQRNAEIEELRREQSQSTADVEQLQRLRKAYEKSQELEASLALKDQLIQSLAHKARELDQIRSDAAQRQQEFQTLQEQAQELQQLRIAAAEREQLVQSLEQKTQELHEIRRDAAQGQREIQSLQEQTQELRRDVAQGEQSLKETTHKLDELRKQRARQRQLKSKANRVQADVAGNDPGSLDDLETPEQATQSDPAKAQQRETMFPGPSYSQSGDRAEHHHEGQDDQAAARNESTGSVADQDQGSPPNESEDTNNPAMLSDLAEARKRDTRFPGPSQNRSAGGAMESPTTAGATDVAATAGTSPSHRQGDDVDRAARHPSPPPGMERLGAAAMPDPDHVRRTEAHSSDSIPPPDLAPTRQHTNPAQKRPSDGTAPHAPDSGLEMAFDAITTANADRNAHQGRKVRYELDPRYQHGTRKGLQQDRVYRRLLAFFEENGAMNERLVFLASNHPIEALVSANSRQQTTALWDKENNICIDLQQLKMELMELFEQRSFAVSRQDNPRSHLWAWNLDEVTKERFTEDVNRLRRANGRLAVALLKRPSGYRSGSEEQPVESRTVSTAELWDELCKRHMAEAMETDAHFVLGVIIERHGVD</sequence>
<proteinExistence type="predicted"/>
<dbReference type="PANTHER" id="PTHR37739:SF8">
    <property type="entry name" value="KINESIN-LIKE PROTEIN KIN-12D"/>
    <property type="match status" value="1"/>
</dbReference>
<evidence type="ECO:0000256" key="4">
    <source>
        <dbReference type="ARBA" id="ARBA00023054"/>
    </source>
</evidence>
<accession>A0A9P3CNT8</accession>
<protein>
    <submittedName>
        <fullName evidence="8">Uncharacterized protein</fullName>
    </submittedName>
</protein>
<feature type="compositionally biased region" description="Basic and acidic residues" evidence="7">
    <location>
        <begin position="729"/>
        <end position="738"/>
    </location>
</feature>
<reference evidence="8 9" key="1">
    <citation type="submission" date="2021-01" db="EMBL/GenBank/DDBJ databases">
        <title>Cercospora kikuchii MAFF 305040 whole genome shotgun sequence.</title>
        <authorList>
            <person name="Kashiwa T."/>
            <person name="Suzuki T."/>
        </authorList>
    </citation>
    <scope>NUCLEOTIDE SEQUENCE [LARGE SCALE GENOMIC DNA]</scope>
    <source>
        <strain evidence="8 9">MAFF 305040</strain>
    </source>
</reference>
<keyword evidence="2" id="KW-0547">Nucleotide-binding</keyword>
<keyword evidence="5" id="KW-0505">Motor protein</keyword>
<feature type="compositionally biased region" description="Basic and acidic residues" evidence="7">
    <location>
        <begin position="637"/>
        <end position="646"/>
    </location>
</feature>
<dbReference type="PANTHER" id="PTHR37739">
    <property type="entry name" value="KINESIN-LIKE PROTEIN KIN-12D"/>
    <property type="match status" value="1"/>
</dbReference>
<keyword evidence="1" id="KW-0493">Microtubule</keyword>
<dbReference type="InterPro" id="IPR022198">
    <property type="entry name" value="DUF3723"/>
</dbReference>
<dbReference type="InterPro" id="IPR044986">
    <property type="entry name" value="KIF15/KIN-12"/>
</dbReference>
<name>A0A9P3CNT8_9PEZI</name>
<evidence type="ECO:0000256" key="1">
    <source>
        <dbReference type="ARBA" id="ARBA00022701"/>
    </source>
</evidence>
<evidence type="ECO:0000256" key="5">
    <source>
        <dbReference type="ARBA" id="ARBA00023175"/>
    </source>
</evidence>
<feature type="compositionally biased region" description="Low complexity" evidence="7">
    <location>
        <begin position="711"/>
        <end position="724"/>
    </location>
</feature>
<comment type="caution">
    <text evidence="8">The sequence shown here is derived from an EMBL/GenBank/DDBJ whole genome shotgun (WGS) entry which is preliminary data.</text>
</comment>
<gene>
    <name evidence="8" type="ORF">CKM354_000631700</name>
</gene>
<dbReference type="RefSeq" id="XP_044657562.1">
    <property type="nucleotide sequence ID" value="XM_044801627.1"/>
</dbReference>
<dbReference type="OrthoDB" id="4227485at2759"/>
<evidence type="ECO:0000313" key="8">
    <source>
        <dbReference type="EMBL" id="GIZ43075.1"/>
    </source>
</evidence>
<feature type="compositionally biased region" description="Polar residues" evidence="7">
    <location>
        <begin position="654"/>
        <end position="679"/>
    </location>
</feature>
<evidence type="ECO:0000256" key="2">
    <source>
        <dbReference type="ARBA" id="ARBA00022741"/>
    </source>
</evidence>
<feature type="compositionally biased region" description="Polar residues" evidence="7">
    <location>
        <begin position="541"/>
        <end position="550"/>
    </location>
</feature>